<dbReference type="SUPFAM" id="SSF56112">
    <property type="entry name" value="Protein kinase-like (PK-like)"/>
    <property type="match status" value="1"/>
</dbReference>
<evidence type="ECO:0000313" key="2">
    <source>
        <dbReference type="Proteomes" id="UP000614741"/>
    </source>
</evidence>
<keyword evidence="2" id="KW-1185">Reference proteome</keyword>
<proteinExistence type="predicted"/>
<accession>A0ABQ4DR78</accession>
<evidence type="ECO:0008006" key="3">
    <source>
        <dbReference type="Google" id="ProtNLM"/>
    </source>
</evidence>
<name>A0ABQ4DR78_9CELL</name>
<organism evidence="1 2">
    <name type="scientific">Cellulomonas phragmiteti</name>
    <dbReference type="NCBI Taxonomy" id="478780"/>
    <lineage>
        <taxon>Bacteria</taxon>
        <taxon>Bacillati</taxon>
        <taxon>Actinomycetota</taxon>
        <taxon>Actinomycetes</taxon>
        <taxon>Micrococcales</taxon>
        <taxon>Cellulomonadaceae</taxon>
        <taxon>Cellulomonas</taxon>
    </lineage>
</organism>
<dbReference type="RefSeq" id="WP_203676390.1">
    <property type="nucleotide sequence ID" value="NZ_BONP01000041.1"/>
</dbReference>
<reference evidence="1 2" key="1">
    <citation type="submission" date="2021-01" db="EMBL/GenBank/DDBJ databases">
        <title>Whole genome shotgun sequence of Cellulomonas phragmiteti NBRC 110785.</title>
        <authorList>
            <person name="Komaki H."/>
            <person name="Tamura T."/>
        </authorList>
    </citation>
    <scope>NUCLEOTIDE SEQUENCE [LARGE SCALE GENOMIC DNA]</scope>
    <source>
        <strain evidence="1 2">NBRC 110785</strain>
    </source>
</reference>
<dbReference type="Proteomes" id="UP000614741">
    <property type="component" value="Unassembled WGS sequence"/>
</dbReference>
<sequence length="309" mass="33257">MSRPVADLLPRVVEDLRTLHPHDVRGDLAFRHWVPRSERKHCRRLFVSSAVDGRQVHVAKVALDPADAMVAREWDALTHLAGTSTVVPRTVARIGDGFVMEYVGEGDLPDALAVADAAGWHRLLTAGAVTGAAVHLTAGPLRRGGLDVPADVADRYPAVTVDALRRAGRGPVHGDMGPWNYRVAGDGAALIDWEDYAADGVCALDLLNLVLTAALVAWPAYREHGFAWLFEQMRDGGTPYHDAAGAALTGYAELTGEDPATVLALTPVFCDAMVRRIEAQGRPTAHLFYRPLAESFAQDPDRVVGGVRA</sequence>
<comment type="caution">
    <text evidence="1">The sequence shown here is derived from an EMBL/GenBank/DDBJ whole genome shotgun (WGS) entry which is preliminary data.</text>
</comment>
<evidence type="ECO:0000313" key="1">
    <source>
        <dbReference type="EMBL" id="GIG41862.1"/>
    </source>
</evidence>
<protein>
    <recommendedName>
        <fullName evidence="3">Aminoglycoside phosphotransferase domain-containing protein</fullName>
    </recommendedName>
</protein>
<gene>
    <name evidence="1" type="ORF">Cph01nite_36240</name>
</gene>
<dbReference type="EMBL" id="BONP01000041">
    <property type="protein sequence ID" value="GIG41862.1"/>
    <property type="molecule type" value="Genomic_DNA"/>
</dbReference>
<dbReference type="InterPro" id="IPR011009">
    <property type="entry name" value="Kinase-like_dom_sf"/>
</dbReference>